<dbReference type="EMBL" id="JANPWB010000008">
    <property type="protein sequence ID" value="KAJ1164234.1"/>
    <property type="molecule type" value="Genomic_DNA"/>
</dbReference>
<comment type="caution">
    <text evidence="1">The sequence shown here is derived from an EMBL/GenBank/DDBJ whole genome shotgun (WGS) entry which is preliminary data.</text>
</comment>
<gene>
    <name evidence="1" type="ORF">NDU88_004679</name>
</gene>
<protein>
    <submittedName>
        <fullName evidence="1">Uncharacterized protein</fullName>
    </submittedName>
</protein>
<evidence type="ECO:0000313" key="1">
    <source>
        <dbReference type="EMBL" id="KAJ1164234.1"/>
    </source>
</evidence>
<reference evidence="1" key="1">
    <citation type="journal article" date="2022" name="bioRxiv">
        <title>Sequencing and chromosome-scale assembly of the giantPleurodeles waltlgenome.</title>
        <authorList>
            <person name="Brown T."/>
            <person name="Elewa A."/>
            <person name="Iarovenko S."/>
            <person name="Subramanian E."/>
            <person name="Araus A.J."/>
            <person name="Petzold A."/>
            <person name="Susuki M."/>
            <person name="Suzuki K.-i.T."/>
            <person name="Hayashi T."/>
            <person name="Toyoda A."/>
            <person name="Oliveira C."/>
            <person name="Osipova E."/>
            <person name="Leigh N.D."/>
            <person name="Simon A."/>
            <person name="Yun M.H."/>
        </authorList>
    </citation>
    <scope>NUCLEOTIDE SEQUENCE</scope>
    <source>
        <strain evidence="1">20211129_DDA</strain>
        <tissue evidence="1">Liver</tissue>
    </source>
</reference>
<name>A0AAV7SJH1_PLEWA</name>
<sequence length="91" mass="9925">MAQIQSDTMEDLPAYELFPARFQIEGVSSTAGICKYLYCLRSMCTCSCAAQEGFQAPCASAHTWRSIALAHTYKAPVASNITSQEALVRGR</sequence>
<dbReference type="Proteomes" id="UP001066276">
    <property type="component" value="Chromosome 4_2"/>
</dbReference>
<keyword evidence="2" id="KW-1185">Reference proteome</keyword>
<accession>A0AAV7SJH1</accession>
<evidence type="ECO:0000313" key="2">
    <source>
        <dbReference type="Proteomes" id="UP001066276"/>
    </source>
</evidence>
<organism evidence="1 2">
    <name type="scientific">Pleurodeles waltl</name>
    <name type="common">Iberian ribbed newt</name>
    <dbReference type="NCBI Taxonomy" id="8319"/>
    <lineage>
        <taxon>Eukaryota</taxon>
        <taxon>Metazoa</taxon>
        <taxon>Chordata</taxon>
        <taxon>Craniata</taxon>
        <taxon>Vertebrata</taxon>
        <taxon>Euteleostomi</taxon>
        <taxon>Amphibia</taxon>
        <taxon>Batrachia</taxon>
        <taxon>Caudata</taxon>
        <taxon>Salamandroidea</taxon>
        <taxon>Salamandridae</taxon>
        <taxon>Pleurodelinae</taxon>
        <taxon>Pleurodeles</taxon>
    </lineage>
</organism>
<proteinExistence type="predicted"/>
<dbReference type="AlphaFoldDB" id="A0AAV7SJH1"/>